<dbReference type="EMBL" id="JAATJC010000001">
    <property type="protein sequence ID" value="NJC06102.1"/>
    <property type="molecule type" value="Genomic_DNA"/>
</dbReference>
<dbReference type="PANTHER" id="PTHR37816:SF3">
    <property type="entry name" value="MODULATES DNA TOPOLOGY"/>
    <property type="match status" value="1"/>
</dbReference>
<keyword evidence="2" id="KW-1185">Reference proteome</keyword>
<dbReference type="InterPro" id="IPR052922">
    <property type="entry name" value="Cytidylate_Kinase-2"/>
</dbReference>
<comment type="caution">
    <text evidence="1">The sequence shown here is derived from an EMBL/GenBank/DDBJ whole genome shotgun (WGS) entry which is preliminary data.</text>
</comment>
<dbReference type="GO" id="GO:0016301">
    <property type="term" value="F:kinase activity"/>
    <property type="evidence" value="ECO:0007669"/>
    <property type="project" value="UniProtKB-KW"/>
</dbReference>
<organism evidence="1 2">
    <name type="scientific">Sphingomonas kaistensis</name>
    <dbReference type="NCBI Taxonomy" id="298708"/>
    <lineage>
        <taxon>Bacteria</taxon>
        <taxon>Pseudomonadati</taxon>
        <taxon>Pseudomonadota</taxon>
        <taxon>Alphaproteobacteria</taxon>
        <taxon>Sphingomonadales</taxon>
        <taxon>Sphingomonadaceae</taxon>
        <taxon>Sphingomonas</taxon>
    </lineage>
</organism>
<evidence type="ECO:0000313" key="1">
    <source>
        <dbReference type="EMBL" id="NJC06102.1"/>
    </source>
</evidence>
<evidence type="ECO:0000313" key="2">
    <source>
        <dbReference type="Proteomes" id="UP000558192"/>
    </source>
</evidence>
<dbReference type="RefSeq" id="WP_209022830.1">
    <property type="nucleotide sequence ID" value="NZ_JAATJC010000001.1"/>
</dbReference>
<dbReference type="InterPro" id="IPR027417">
    <property type="entry name" value="P-loop_NTPase"/>
</dbReference>
<sequence length="182" mass="20452">MSLAPPPRRIMIVGQPGSGKSRLAKEIGDVTGLPVIHIDRIHWQPGWVERTRAEKTRLCLEAGAGERWVFEGGHSRTWPSRLARADLLIWLDRSTSVRLWRVVRRSVTQHGRSRPDMADDCPERFRNLPGFLTYILTTARSHRAATARLAASAGCPVERLRSDEKAAALVERLRLAFATQSV</sequence>
<keyword evidence="1" id="KW-0418">Kinase</keyword>
<gene>
    <name evidence="1" type="ORF">GGQ97_001895</name>
</gene>
<dbReference type="SUPFAM" id="SSF52540">
    <property type="entry name" value="P-loop containing nucleoside triphosphate hydrolases"/>
    <property type="match status" value="1"/>
</dbReference>
<dbReference type="PANTHER" id="PTHR37816">
    <property type="entry name" value="YALI0E33011P"/>
    <property type="match status" value="1"/>
</dbReference>
<dbReference type="AlphaFoldDB" id="A0A7X5Y6M3"/>
<accession>A0A7X5Y6M3</accession>
<name>A0A7X5Y6M3_9SPHN</name>
<proteinExistence type="predicted"/>
<keyword evidence="1" id="KW-0808">Transferase</keyword>
<dbReference type="Gene3D" id="3.40.50.300">
    <property type="entry name" value="P-loop containing nucleotide triphosphate hydrolases"/>
    <property type="match status" value="1"/>
</dbReference>
<protein>
    <submittedName>
        <fullName evidence="1">Adenylate kinase family enzyme</fullName>
    </submittedName>
</protein>
<reference evidence="1 2" key="1">
    <citation type="submission" date="2020-03" db="EMBL/GenBank/DDBJ databases">
        <title>Genomic Encyclopedia of Type Strains, Phase IV (KMG-IV): sequencing the most valuable type-strain genomes for metagenomic binning, comparative biology and taxonomic classification.</title>
        <authorList>
            <person name="Goeker M."/>
        </authorList>
    </citation>
    <scope>NUCLEOTIDE SEQUENCE [LARGE SCALE GENOMIC DNA]</scope>
    <source>
        <strain evidence="1 2">DSM 16846</strain>
    </source>
</reference>
<dbReference type="Proteomes" id="UP000558192">
    <property type="component" value="Unassembled WGS sequence"/>
</dbReference>